<keyword evidence="3" id="KW-1185">Reference proteome</keyword>
<dbReference type="PANTHER" id="PTHR45982">
    <property type="entry name" value="REGULATOR OF CHROMOSOME CONDENSATION"/>
    <property type="match status" value="1"/>
</dbReference>
<dbReference type="AlphaFoldDB" id="A0A0K1Q1J6"/>
<dbReference type="InterPro" id="IPR000408">
    <property type="entry name" value="Reg_chr_condens"/>
</dbReference>
<dbReference type="PROSITE" id="PS50012">
    <property type="entry name" value="RCC1_3"/>
    <property type="match status" value="1"/>
</dbReference>
<dbReference type="InterPro" id="IPR051553">
    <property type="entry name" value="Ran_GTPase-activating"/>
</dbReference>
<name>A0A0K1Q1J6_9BACT</name>
<reference evidence="2 3" key="1">
    <citation type="submission" date="2015-08" db="EMBL/GenBank/DDBJ databases">
        <authorList>
            <person name="Babu N.S."/>
            <person name="Beckwith C.J."/>
            <person name="Beseler K.G."/>
            <person name="Brison A."/>
            <person name="Carone J.V."/>
            <person name="Caskin T.P."/>
            <person name="Diamond M."/>
            <person name="Durham M.E."/>
            <person name="Foxe J.M."/>
            <person name="Go M."/>
            <person name="Henderson B.A."/>
            <person name="Jones I.B."/>
            <person name="McGettigan J.A."/>
            <person name="Micheletti S.J."/>
            <person name="Nasrallah M.E."/>
            <person name="Ortiz D."/>
            <person name="Piller C.R."/>
            <person name="Privatt S.R."/>
            <person name="Schneider S.L."/>
            <person name="Sharp S."/>
            <person name="Smith T.C."/>
            <person name="Stanton J.D."/>
            <person name="Ullery H.E."/>
            <person name="Wilson R.J."/>
            <person name="Serrano M.G."/>
            <person name="Buck G."/>
            <person name="Lee V."/>
            <person name="Wang Y."/>
            <person name="Carvalho R."/>
            <person name="Voegtly L."/>
            <person name="Shi R."/>
            <person name="Duckworth R."/>
            <person name="Johnson A."/>
            <person name="Loviza R."/>
            <person name="Walstead R."/>
            <person name="Shah Z."/>
            <person name="Kiflezghi M."/>
            <person name="Wade K."/>
            <person name="Ball S.L."/>
            <person name="Bradley K.W."/>
            <person name="Asai D.J."/>
            <person name="Bowman C.A."/>
            <person name="Russell D.A."/>
            <person name="Pope W.H."/>
            <person name="Jacobs-Sera D."/>
            <person name="Hendrix R.W."/>
            <person name="Hatfull G.F."/>
        </authorList>
    </citation>
    <scope>NUCLEOTIDE SEQUENCE [LARGE SCALE GENOMIC DNA]</scope>
    <source>
        <strain evidence="2 3">DSM 27648</strain>
    </source>
</reference>
<feature type="region of interest" description="Disordered" evidence="1">
    <location>
        <begin position="147"/>
        <end position="166"/>
    </location>
</feature>
<accession>A0A0K1Q1J6</accession>
<dbReference type="Gene3D" id="2.130.10.30">
    <property type="entry name" value="Regulator of chromosome condensation 1/beta-lactamase-inhibitor protein II"/>
    <property type="match status" value="1"/>
</dbReference>
<dbReference type="GO" id="GO:0005737">
    <property type="term" value="C:cytoplasm"/>
    <property type="evidence" value="ECO:0007669"/>
    <property type="project" value="TreeGrafter"/>
</dbReference>
<dbReference type="EMBL" id="CP012333">
    <property type="protein sequence ID" value="AKU99506.1"/>
    <property type="molecule type" value="Genomic_DNA"/>
</dbReference>
<evidence type="ECO:0000256" key="1">
    <source>
        <dbReference type="SAM" id="MobiDB-lite"/>
    </source>
</evidence>
<dbReference type="Pfam" id="PF13540">
    <property type="entry name" value="RCC1_2"/>
    <property type="match status" value="2"/>
</dbReference>
<dbReference type="SUPFAM" id="SSF50985">
    <property type="entry name" value="RCC1/BLIP-II"/>
    <property type="match status" value="1"/>
</dbReference>
<dbReference type="KEGG" id="llu:AKJ09_06170"/>
<sequence length="166" mass="17321">MDRVPSSLPALPSVSDFAVGELHGCGVSQGTVYCWGANTAQALCTGLPDSEQEPRLAPPSNDARGQQISVSRSNTCARMTDGTVQCCGDDRHGQLGRGDSGAPRSAFRPVISLADHVVHVVTSDGSACALVQGGAVKCWGSNEYGELGGQTRDGLRHPQPSQVTFR</sequence>
<organism evidence="2 3">
    <name type="scientific">Labilithrix luteola</name>
    <dbReference type="NCBI Taxonomy" id="1391654"/>
    <lineage>
        <taxon>Bacteria</taxon>
        <taxon>Pseudomonadati</taxon>
        <taxon>Myxococcota</taxon>
        <taxon>Polyangia</taxon>
        <taxon>Polyangiales</taxon>
        <taxon>Labilitrichaceae</taxon>
        <taxon>Labilithrix</taxon>
    </lineage>
</organism>
<gene>
    <name evidence="2" type="ORF">AKJ09_06170</name>
</gene>
<dbReference type="STRING" id="1391654.AKJ09_06170"/>
<evidence type="ECO:0000313" key="3">
    <source>
        <dbReference type="Proteomes" id="UP000064967"/>
    </source>
</evidence>
<dbReference type="GO" id="GO:0005085">
    <property type="term" value="F:guanyl-nucleotide exchange factor activity"/>
    <property type="evidence" value="ECO:0007669"/>
    <property type="project" value="TreeGrafter"/>
</dbReference>
<evidence type="ECO:0008006" key="4">
    <source>
        <dbReference type="Google" id="ProtNLM"/>
    </source>
</evidence>
<dbReference type="Proteomes" id="UP000064967">
    <property type="component" value="Chromosome"/>
</dbReference>
<feature type="region of interest" description="Disordered" evidence="1">
    <location>
        <begin position="49"/>
        <end position="70"/>
    </location>
</feature>
<dbReference type="InterPro" id="IPR009091">
    <property type="entry name" value="RCC1/BLIP-II"/>
</dbReference>
<proteinExistence type="predicted"/>
<evidence type="ECO:0000313" key="2">
    <source>
        <dbReference type="EMBL" id="AKU99506.1"/>
    </source>
</evidence>
<dbReference type="PANTHER" id="PTHR45982:SF1">
    <property type="entry name" value="REGULATOR OF CHROMOSOME CONDENSATION"/>
    <property type="match status" value="1"/>
</dbReference>
<protein>
    <recommendedName>
        <fullName evidence="4">BNR repeat domain protein</fullName>
    </recommendedName>
</protein>